<gene>
    <name evidence="1" type="ORF">HZH66_007994</name>
</gene>
<comment type="caution">
    <text evidence="1">The sequence shown here is derived from an EMBL/GenBank/DDBJ whole genome shotgun (WGS) entry which is preliminary data.</text>
</comment>
<reference evidence="1" key="1">
    <citation type="journal article" date="2020" name="G3 (Bethesda)">
        <title>High-Quality Assemblies for Three Invasive Social Wasps from the &lt;i&gt;Vespula&lt;/i&gt; Genus.</title>
        <authorList>
            <person name="Harrop T.W.R."/>
            <person name="Guhlin J."/>
            <person name="McLaughlin G.M."/>
            <person name="Permina E."/>
            <person name="Stockwell P."/>
            <person name="Gilligan J."/>
            <person name="Le Lec M.F."/>
            <person name="Gruber M.A.M."/>
            <person name="Quinn O."/>
            <person name="Lovegrove M."/>
            <person name="Duncan E.J."/>
            <person name="Remnant E.J."/>
            <person name="Van Eeckhoven J."/>
            <person name="Graham B."/>
            <person name="Knapp R.A."/>
            <person name="Langford K.W."/>
            <person name="Kronenberg Z."/>
            <person name="Press M.O."/>
            <person name="Eacker S.M."/>
            <person name="Wilson-Rankin E.E."/>
            <person name="Purcell J."/>
            <person name="Lester P.J."/>
            <person name="Dearden P.K."/>
        </authorList>
    </citation>
    <scope>NUCLEOTIDE SEQUENCE</scope>
    <source>
        <strain evidence="1">Marl-1</strain>
    </source>
</reference>
<name>A0A834N3V4_VESVU</name>
<evidence type="ECO:0000313" key="2">
    <source>
        <dbReference type="Proteomes" id="UP000614350"/>
    </source>
</evidence>
<keyword evidence="2" id="KW-1185">Reference proteome</keyword>
<dbReference type="AlphaFoldDB" id="A0A834N3V4"/>
<protein>
    <submittedName>
        <fullName evidence="1">Uncharacterized protein</fullName>
    </submittedName>
</protein>
<organism evidence="1 2">
    <name type="scientific">Vespula vulgaris</name>
    <name type="common">Yellow jacket</name>
    <name type="synonym">Wasp</name>
    <dbReference type="NCBI Taxonomy" id="7454"/>
    <lineage>
        <taxon>Eukaryota</taxon>
        <taxon>Metazoa</taxon>
        <taxon>Ecdysozoa</taxon>
        <taxon>Arthropoda</taxon>
        <taxon>Hexapoda</taxon>
        <taxon>Insecta</taxon>
        <taxon>Pterygota</taxon>
        <taxon>Neoptera</taxon>
        <taxon>Endopterygota</taxon>
        <taxon>Hymenoptera</taxon>
        <taxon>Apocrita</taxon>
        <taxon>Aculeata</taxon>
        <taxon>Vespoidea</taxon>
        <taxon>Vespidae</taxon>
        <taxon>Vespinae</taxon>
        <taxon>Vespula</taxon>
    </lineage>
</organism>
<proteinExistence type="predicted"/>
<dbReference type="Proteomes" id="UP000614350">
    <property type="component" value="Unassembled WGS sequence"/>
</dbReference>
<sequence length="173" mass="19569">MGVGFEGEDGTRRKSDTTETRRFTRFTPLLYKGISRGDTPIPKKGYRVYVCSQVKVNYREKEKQVLDNILGPGRYDARIRPSGENGTDGPAIVRVNLFVRSIATISDIKMAQEAASKKEKHYVAICSRFFWGSTWRRLDTPNSTTTAQATGPKYYIACPLMKQLLSNCYPSQQ</sequence>
<evidence type="ECO:0000313" key="1">
    <source>
        <dbReference type="EMBL" id="KAF7394820.1"/>
    </source>
</evidence>
<accession>A0A834N3V4</accession>
<dbReference type="EMBL" id="JACSEA010000008">
    <property type="protein sequence ID" value="KAF7394820.1"/>
    <property type="molecule type" value="Genomic_DNA"/>
</dbReference>